<organism evidence="1 2">
    <name type="scientific">Paenibacillus glycinis</name>
    <dbReference type="NCBI Taxonomy" id="2697035"/>
    <lineage>
        <taxon>Bacteria</taxon>
        <taxon>Bacillati</taxon>
        <taxon>Bacillota</taxon>
        <taxon>Bacilli</taxon>
        <taxon>Bacillales</taxon>
        <taxon>Paenibacillaceae</taxon>
        <taxon>Paenibacillus</taxon>
    </lineage>
</organism>
<comment type="caution">
    <text evidence="1">The sequence shown here is derived from an EMBL/GenBank/DDBJ whole genome shotgun (WGS) entry which is preliminary data.</text>
</comment>
<reference evidence="1 2" key="1">
    <citation type="submission" date="2020-01" db="EMBL/GenBank/DDBJ databases">
        <title>Paenibacillus soybeanensis sp. nov. isolated from the nodules of soybean (Glycine max(L.) Merr).</title>
        <authorList>
            <person name="Wang H."/>
        </authorList>
    </citation>
    <scope>NUCLEOTIDE SEQUENCE [LARGE SCALE GENOMIC DNA]</scope>
    <source>
        <strain evidence="1 2">T1</strain>
    </source>
</reference>
<evidence type="ECO:0000313" key="1">
    <source>
        <dbReference type="EMBL" id="NBD27075.1"/>
    </source>
</evidence>
<dbReference type="EMBL" id="JAAAMV010000025">
    <property type="protein sequence ID" value="NBD27075.1"/>
    <property type="molecule type" value="Genomic_DNA"/>
</dbReference>
<gene>
    <name evidence="1" type="ORF">GT019_24655</name>
</gene>
<name>A0ABW9XWK6_9BACL</name>
<dbReference type="Gene3D" id="1.25.40.20">
    <property type="entry name" value="Ankyrin repeat-containing domain"/>
    <property type="match status" value="1"/>
</dbReference>
<accession>A0ABW9XWK6</accession>
<dbReference type="SUPFAM" id="SSF48403">
    <property type="entry name" value="Ankyrin repeat"/>
    <property type="match status" value="1"/>
</dbReference>
<dbReference type="Proteomes" id="UP000665561">
    <property type="component" value="Unassembled WGS sequence"/>
</dbReference>
<keyword evidence="2" id="KW-1185">Reference proteome</keyword>
<dbReference type="InterPro" id="IPR036770">
    <property type="entry name" value="Ankyrin_rpt-contain_sf"/>
</dbReference>
<proteinExistence type="predicted"/>
<evidence type="ECO:0000313" key="2">
    <source>
        <dbReference type="Proteomes" id="UP000665561"/>
    </source>
</evidence>
<sequence length="128" mass="13590">MEPKQSIAPELVKEFVGNAHGDLNRVRELLEQEPGLLNAAWDWGGGDWETALGAAAHMGRRDIALFLLERGARLDLFAAAMLGKLEVVKAMIADNSSLKDAPGPHGIPLVAHAQAGGEEASAVIAFLQ</sequence>
<protein>
    <submittedName>
        <fullName evidence="1">Ankyrin repeat domain-containing protein</fullName>
    </submittedName>
</protein>
<dbReference type="RefSeq" id="WP_161746098.1">
    <property type="nucleotide sequence ID" value="NZ_JAAAMV010000025.1"/>
</dbReference>